<dbReference type="AlphaFoldDB" id="A0A059F5D4"/>
<dbReference type="VEuPathDB" id="MicrosporidiaDB:H312_00068"/>
<dbReference type="EMBL" id="KK365130">
    <property type="protein sequence ID" value="KCZ82410.1"/>
    <property type="molecule type" value="Genomic_DNA"/>
</dbReference>
<dbReference type="Proteomes" id="UP000030655">
    <property type="component" value="Unassembled WGS sequence"/>
</dbReference>
<evidence type="ECO:0000313" key="2">
    <source>
        <dbReference type="EMBL" id="KCZ82410.1"/>
    </source>
</evidence>
<evidence type="ECO:0000256" key="1">
    <source>
        <dbReference type="SAM" id="SignalP"/>
    </source>
</evidence>
<reference evidence="2 3" key="2">
    <citation type="submission" date="2014-03" db="EMBL/GenBank/DDBJ databases">
        <title>The Genome Sequence of Anncaliia algerae insect isolate PRA339.</title>
        <authorList>
            <consortium name="The Broad Institute Genome Sequencing Platform"/>
            <consortium name="The Broad Institute Genome Sequencing Center for Infectious Disease"/>
            <person name="Cuomo C."/>
            <person name="Becnel J."/>
            <person name="Sanscrainte N."/>
            <person name="Walker B."/>
            <person name="Young S.K."/>
            <person name="Zeng Q."/>
            <person name="Gargeya S."/>
            <person name="Fitzgerald M."/>
            <person name="Haas B."/>
            <person name="Abouelleil A."/>
            <person name="Alvarado L."/>
            <person name="Arachchi H.M."/>
            <person name="Berlin A.M."/>
            <person name="Chapman S.B."/>
            <person name="Dewar J."/>
            <person name="Goldberg J."/>
            <person name="Griggs A."/>
            <person name="Gujja S."/>
            <person name="Hansen M."/>
            <person name="Howarth C."/>
            <person name="Imamovic A."/>
            <person name="Larimer J."/>
            <person name="McCowan C."/>
            <person name="Murphy C."/>
            <person name="Neiman D."/>
            <person name="Pearson M."/>
            <person name="Priest M."/>
            <person name="Roberts A."/>
            <person name="Saif S."/>
            <person name="Shea T."/>
            <person name="Sisk P."/>
            <person name="Sykes S."/>
            <person name="Wortman J."/>
            <person name="Nusbaum C."/>
            <person name="Birren B."/>
        </authorList>
    </citation>
    <scope>NUCLEOTIDE SEQUENCE [LARGE SCALE GENOMIC DNA]</scope>
    <source>
        <strain evidence="2 3">PRA339</strain>
    </source>
</reference>
<gene>
    <name evidence="2" type="ORF">H312_00068</name>
</gene>
<proteinExistence type="predicted"/>
<name>A0A059F5D4_9MICR</name>
<feature type="signal peptide" evidence="1">
    <location>
        <begin position="1"/>
        <end position="16"/>
    </location>
</feature>
<dbReference type="OrthoDB" id="2195369at2759"/>
<protein>
    <recommendedName>
        <fullName evidence="4">N-acetyltransferase domain-containing protein</fullName>
    </recommendedName>
</protein>
<dbReference type="Pfam" id="PF17013">
    <property type="entry name" value="Acetyltransf_15"/>
    <property type="match status" value="1"/>
</dbReference>
<dbReference type="HOGENOM" id="CLU_100631_0_0_1"/>
<feature type="chain" id="PRO_5001577765" description="N-acetyltransferase domain-containing protein" evidence="1">
    <location>
        <begin position="17"/>
        <end position="241"/>
    </location>
</feature>
<keyword evidence="1" id="KW-0732">Signal</keyword>
<organism evidence="2 3">
    <name type="scientific">Anncaliia algerae PRA339</name>
    <dbReference type="NCBI Taxonomy" id="1288291"/>
    <lineage>
        <taxon>Eukaryota</taxon>
        <taxon>Fungi</taxon>
        <taxon>Fungi incertae sedis</taxon>
        <taxon>Microsporidia</taxon>
        <taxon>Tubulinosematoidea</taxon>
        <taxon>Tubulinosematidae</taxon>
        <taxon>Anncaliia</taxon>
    </lineage>
</organism>
<keyword evidence="3" id="KW-1185">Reference proteome</keyword>
<accession>A0A059F5D4</accession>
<dbReference type="InterPro" id="IPR031523">
    <property type="entry name" value="Acetyltransf_15"/>
</dbReference>
<sequence length="241" mass="28228">MIIFLINVFALELIQFHPEYQNIKSRSQLRDSEGLLFRCFPNSTSKSMFYTQSMYHVYQYKENDKTIASIYLNKETYYSNRDYSSLLTNPTPKTVLEIYSLSIDDSSREKGLALNLIIESINSMIELYSLPKNTTIGLHLNPLDEMMYVSLYFYISIGFAKGSLVKYGPSDYIFKGEKIKSLDHPFKILMKIIKNEENGKYLALFANANKIKKFNFDKNKFLKISKFIQKIMFKDTEEEEL</sequence>
<evidence type="ECO:0000313" key="3">
    <source>
        <dbReference type="Proteomes" id="UP000030655"/>
    </source>
</evidence>
<evidence type="ECO:0008006" key="4">
    <source>
        <dbReference type="Google" id="ProtNLM"/>
    </source>
</evidence>
<reference evidence="3" key="1">
    <citation type="submission" date="2013-02" db="EMBL/GenBank/DDBJ databases">
        <authorList>
            <consortium name="The Broad Institute Genome Sequencing Platform"/>
            <person name="Cuomo C."/>
            <person name="Becnel J."/>
            <person name="Sanscrainte N."/>
            <person name="Walker B."/>
            <person name="Young S.K."/>
            <person name="Zeng Q."/>
            <person name="Gargeya S."/>
            <person name="Fitzgerald M."/>
            <person name="Haas B."/>
            <person name="Abouelleil A."/>
            <person name="Alvarado L."/>
            <person name="Arachchi H.M."/>
            <person name="Berlin A.M."/>
            <person name="Chapman S.B."/>
            <person name="Dewar J."/>
            <person name="Goldberg J."/>
            <person name="Griggs A."/>
            <person name="Gujja S."/>
            <person name="Hansen M."/>
            <person name="Howarth C."/>
            <person name="Imamovic A."/>
            <person name="Larimer J."/>
            <person name="McCowan C."/>
            <person name="Murphy C."/>
            <person name="Neiman D."/>
            <person name="Pearson M."/>
            <person name="Priest M."/>
            <person name="Roberts A."/>
            <person name="Saif S."/>
            <person name="Shea T."/>
            <person name="Sisk P."/>
            <person name="Sykes S."/>
            <person name="Wortman J."/>
            <person name="Nusbaum C."/>
            <person name="Birren B."/>
        </authorList>
    </citation>
    <scope>NUCLEOTIDE SEQUENCE [LARGE SCALE GENOMIC DNA]</scope>
    <source>
        <strain evidence="3">PRA339</strain>
    </source>
</reference>